<dbReference type="InterPro" id="IPR051046">
    <property type="entry name" value="MurCDEF_CellWall_CoF430Synth"/>
</dbReference>
<dbReference type="Pfam" id="PF02875">
    <property type="entry name" value="Mur_ligase_C"/>
    <property type="match status" value="1"/>
</dbReference>
<dbReference type="InterPro" id="IPR013221">
    <property type="entry name" value="Mur_ligase_cen"/>
</dbReference>
<evidence type="ECO:0000259" key="14">
    <source>
        <dbReference type="Pfam" id="PF02875"/>
    </source>
</evidence>
<dbReference type="SUPFAM" id="SSF53244">
    <property type="entry name" value="MurD-like peptide ligases, peptide-binding domain"/>
    <property type="match status" value="1"/>
</dbReference>
<proteinExistence type="inferred from homology"/>
<keyword evidence="5 10" id="KW-0067">ATP-binding</keyword>
<evidence type="ECO:0000256" key="9">
    <source>
        <dbReference type="ARBA" id="ARBA00023316"/>
    </source>
</evidence>
<comment type="subcellular location">
    <subcellularLocation>
        <location evidence="10 11">Cytoplasm</location>
    </subcellularLocation>
</comment>
<evidence type="ECO:0000256" key="8">
    <source>
        <dbReference type="ARBA" id="ARBA00023306"/>
    </source>
</evidence>
<evidence type="ECO:0000256" key="6">
    <source>
        <dbReference type="ARBA" id="ARBA00022960"/>
    </source>
</evidence>
<keyword evidence="17" id="KW-1185">Reference proteome</keyword>
<evidence type="ECO:0000256" key="5">
    <source>
        <dbReference type="ARBA" id="ARBA00022840"/>
    </source>
</evidence>
<dbReference type="SUPFAM" id="SSF63418">
    <property type="entry name" value="MurE/MurF N-terminal domain"/>
    <property type="match status" value="1"/>
</dbReference>
<evidence type="ECO:0000313" key="17">
    <source>
        <dbReference type="Proteomes" id="UP001595773"/>
    </source>
</evidence>
<dbReference type="Proteomes" id="UP001595773">
    <property type="component" value="Unassembled WGS sequence"/>
</dbReference>
<feature type="region of interest" description="Disordered" evidence="12">
    <location>
        <begin position="495"/>
        <end position="516"/>
    </location>
</feature>
<feature type="binding site" evidence="10">
    <location>
        <begin position="121"/>
        <end position="127"/>
    </location>
    <ligand>
        <name>ATP</name>
        <dbReference type="ChEBI" id="CHEBI:30616"/>
    </ligand>
</feature>
<evidence type="ECO:0000256" key="7">
    <source>
        <dbReference type="ARBA" id="ARBA00022984"/>
    </source>
</evidence>
<feature type="domain" description="Mur ligase central" evidence="15">
    <location>
        <begin position="119"/>
        <end position="316"/>
    </location>
</feature>
<reference evidence="17" key="1">
    <citation type="journal article" date="2019" name="Int. J. Syst. Evol. Microbiol.">
        <title>The Global Catalogue of Microorganisms (GCM) 10K type strain sequencing project: providing services to taxonomists for standard genome sequencing and annotation.</title>
        <authorList>
            <consortium name="The Broad Institute Genomics Platform"/>
            <consortium name="The Broad Institute Genome Sequencing Center for Infectious Disease"/>
            <person name="Wu L."/>
            <person name="Ma J."/>
        </authorList>
    </citation>
    <scope>NUCLEOTIDE SEQUENCE [LARGE SCALE GENOMIC DNA]</scope>
    <source>
        <strain evidence="17">CGMCC 1.10698</strain>
    </source>
</reference>
<dbReference type="EC" id="6.3.2.10" evidence="10 11"/>
<keyword evidence="9 10" id="KW-0961">Cell wall biogenesis/degradation</keyword>
<evidence type="ECO:0000313" key="16">
    <source>
        <dbReference type="EMBL" id="MFC4265997.1"/>
    </source>
</evidence>
<feature type="domain" description="Mur ligase N-terminal catalytic" evidence="13">
    <location>
        <begin position="33"/>
        <end position="78"/>
    </location>
</feature>
<keyword evidence="6 10" id="KW-0133">Cell shape</keyword>
<comment type="function">
    <text evidence="10 11">Involved in cell wall formation. Catalyzes the final step in the synthesis of UDP-N-acetylmuramoyl-pentapeptide, the precursor of murein.</text>
</comment>
<comment type="similarity">
    <text evidence="10">Belongs to the MurCDEF family. MurF subfamily.</text>
</comment>
<evidence type="ECO:0000256" key="11">
    <source>
        <dbReference type="RuleBase" id="RU004136"/>
    </source>
</evidence>
<dbReference type="InterPro" id="IPR036615">
    <property type="entry name" value="Mur_ligase_C_dom_sf"/>
</dbReference>
<keyword evidence="1 10" id="KW-0963">Cytoplasm</keyword>
<evidence type="ECO:0000259" key="13">
    <source>
        <dbReference type="Pfam" id="PF01225"/>
    </source>
</evidence>
<comment type="pathway">
    <text evidence="10 11">Cell wall biogenesis; peptidoglycan biosynthesis.</text>
</comment>
<evidence type="ECO:0000259" key="15">
    <source>
        <dbReference type="Pfam" id="PF08245"/>
    </source>
</evidence>
<dbReference type="InterPro" id="IPR035911">
    <property type="entry name" value="MurE/MurF_N"/>
</dbReference>
<dbReference type="InterPro" id="IPR036565">
    <property type="entry name" value="Mur-like_cat_sf"/>
</dbReference>
<dbReference type="InterPro" id="IPR004101">
    <property type="entry name" value="Mur_ligase_C"/>
</dbReference>
<dbReference type="SUPFAM" id="SSF53623">
    <property type="entry name" value="MurD-like peptide ligases, catalytic domain"/>
    <property type="match status" value="1"/>
</dbReference>
<feature type="domain" description="Mur ligase C-terminal" evidence="14">
    <location>
        <begin position="340"/>
        <end position="467"/>
    </location>
</feature>
<dbReference type="InterPro" id="IPR000713">
    <property type="entry name" value="Mur_ligase_N"/>
</dbReference>
<keyword evidence="7 10" id="KW-0573">Peptidoglycan synthesis</keyword>
<dbReference type="Gene3D" id="3.40.1390.10">
    <property type="entry name" value="MurE/MurF, N-terminal domain"/>
    <property type="match status" value="1"/>
</dbReference>
<dbReference type="GO" id="GO:0047480">
    <property type="term" value="F:UDP-N-acetylmuramoyl-tripeptide-D-alanyl-D-alanine ligase activity"/>
    <property type="evidence" value="ECO:0007669"/>
    <property type="project" value="UniProtKB-EC"/>
</dbReference>
<dbReference type="NCBIfam" id="TIGR01143">
    <property type="entry name" value="murF"/>
    <property type="match status" value="1"/>
</dbReference>
<dbReference type="Gene3D" id="3.90.190.20">
    <property type="entry name" value="Mur ligase, C-terminal domain"/>
    <property type="match status" value="1"/>
</dbReference>
<comment type="catalytic activity">
    <reaction evidence="10 11">
        <text>D-alanyl-D-alanine + UDP-N-acetyl-alpha-D-muramoyl-L-alanyl-gamma-D-glutamyl-meso-2,6-diaminopimelate + ATP = UDP-N-acetyl-alpha-D-muramoyl-L-alanyl-gamma-D-glutamyl-meso-2,6-diaminopimeloyl-D-alanyl-D-alanine + ADP + phosphate + H(+)</text>
        <dbReference type="Rhea" id="RHEA:28374"/>
        <dbReference type="ChEBI" id="CHEBI:15378"/>
        <dbReference type="ChEBI" id="CHEBI:30616"/>
        <dbReference type="ChEBI" id="CHEBI:43474"/>
        <dbReference type="ChEBI" id="CHEBI:57822"/>
        <dbReference type="ChEBI" id="CHEBI:61386"/>
        <dbReference type="ChEBI" id="CHEBI:83905"/>
        <dbReference type="ChEBI" id="CHEBI:456216"/>
        <dbReference type="EC" id="6.3.2.10"/>
    </reaction>
</comment>
<dbReference type="InterPro" id="IPR005863">
    <property type="entry name" value="UDP-N-AcMur_synth"/>
</dbReference>
<comment type="caution">
    <text evidence="16">The sequence shown here is derived from an EMBL/GenBank/DDBJ whole genome shotgun (WGS) entry which is preliminary data.</text>
</comment>
<evidence type="ECO:0000256" key="10">
    <source>
        <dbReference type="HAMAP-Rule" id="MF_02019"/>
    </source>
</evidence>
<dbReference type="Gene3D" id="3.40.1190.10">
    <property type="entry name" value="Mur-like, catalytic domain"/>
    <property type="match status" value="1"/>
</dbReference>
<protein>
    <recommendedName>
        <fullName evidence="10 11">UDP-N-acetylmuramoyl-tripeptide--D-alanyl-D-alanine ligase</fullName>
        <ecNumber evidence="10 11">6.3.2.10</ecNumber>
    </recommendedName>
    <alternativeName>
        <fullName evidence="10">D-alanyl-D-alanine-adding enzyme</fullName>
    </alternativeName>
</protein>
<feature type="compositionally biased region" description="Polar residues" evidence="12">
    <location>
        <begin position="500"/>
        <end position="516"/>
    </location>
</feature>
<evidence type="ECO:0000256" key="12">
    <source>
        <dbReference type="SAM" id="MobiDB-lite"/>
    </source>
</evidence>
<gene>
    <name evidence="10 16" type="primary">murF</name>
    <name evidence="16" type="ORF">ACFOW9_10335</name>
</gene>
<dbReference type="Pfam" id="PF08245">
    <property type="entry name" value="Mur_ligase_M"/>
    <property type="match status" value="1"/>
</dbReference>
<keyword evidence="3 10" id="KW-0132">Cell division</keyword>
<evidence type="ECO:0000256" key="2">
    <source>
        <dbReference type="ARBA" id="ARBA00022598"/>
    </source>
</evidence>
<evidence type="ECO:0000256" key="4">
    <source>
        <dbReference type="ARBA" id="ARBA00022741"/>
    </source>
</evidence>
<name>A0ABV8R1T6_9MICC</name>
<dbReference type="EMBL" id="JBHSCQ010000016">
    <property type="protein sequence ID" value="MFC4265997.1"/>
    <property type="molecule type" value="Genomic_DNA"/>
</dbReference>
<organism evidence="16 17">
    <name type="scientific">Arthrobacter cryoconiti</name>
    <dbReference type="NCBI Taxonomy" id="748907"/>
    <lineage>
        <taxon>Bacteria</taxon>
        <taxon>Bacillati</taxon>
        <taxon>Actinomycetota</taxon>
        <taxon>Actinomycetes</taxon>
        <taxon>Micrococcales</taxon>
        <taxon>Micrococcaceae</taxon>
        <taxon>Arthrobacter</taxon>
    </lineage>
</organism>
<accession>A0ABV8R1T6</accession>
<dbReference type="RefSeq" id="WP_230068030.1">
    <property type="nucleotide sequence ID" value="NZ_BAABLL010000006.1"/>
</dbReference>
<evidence type="ECO:0000256" key="3">
    <source>
        <dbReference type="ARBA" id="ARBA00022618"/>
    </source>
</evidence>
<dbReference type="PANTHER" id="PTHR43024:SF1">
    <property type="entry name" value="UDP-N-ACETYLMURAMOYL-TRIPEPTIDE--D-ALANYL-D-ALANINE LIGASE"/>
    <property type="match status" value="1"/>
</dbReference>
<keyword evidence="8 10" id="KW-0131">Cell cycle</keyword>
<dbReference type="Pfam" id="PF01225">
    <property type="entry name" value="Mur_ligase"/>
    <property type="match status" value="1"/>
</dbReference>
<sequence length="516" mass="53553">MIEFSAAQLAAICNGRLADGTDPNLLIDVALTSTDSRDVAPGSLYVAKSGENLDGHDFLEAAFTAGAVLALSERDVPLPAGVGVFPAVVVVDAVLAMGMIAAEVVRRIREHSPLSVIAITGSAGKTTTKDLLAGILATVGETVSPVGSYNGEVGVPLTVFRAVESTRYLVIEMGATKIGNIRYLCSIVNPDVGVVLCVGTAHAGEFGSIANIAMAKGELVEALSAAGTAILNYDDARVRSMASRTQAPVMFFSSAEASEDTHGGPAVVVNASNVRTTDGRPSFGLLFQGETEALPVHSQLLGLHHVTNLLAAAAAANAVGVPAATIAASLNAQGPASRYRMELTDRPDGVTIINDAYNANPESMRAALRTLAELGGSGARRTWAVLGEMRELGEDSVLEHDAVGRVAVRLNISRLIVVGTPARAMHVGAVMEGSWGNESMFVADMDAAHQILKQELGAGDVVLVKSSNGAGLRFLGDQLVDDRIALFTNVTETPLDLQTEHGNPTGSNSGERNQQS</sequence>
<dbReference type="PANTHER" id="PTHR43024">
    <property type="entry name" value="UDP-N-ACETYLMURAMOYL-TRIPEPTIDE--D-ALANYL-D-ALANINE LIGASE"/>
    <property type="match status" value="1"/>
</dbReference>
<evidence type="ECO:0000256" key="1">
    <source>
        <dbReference type="ARBA" id="ARBA00022490"/>
    </source>
</evidence>
<keyword evidence="4 10" id="KW-0547">Nucleotide-binding</keyword>
<keyword evidence="2 10" id="KW-0436">Ligase</keyword>
<dbReference type="HAMAP" id="MF_02019">
    <property type="entry name" value="MurF"/>
    <property type="match status" value="1"/>
</dbReference>